<comment type="caution">
    <text evidence="2">The sequence shown here is derived from an EMBL/GenBank/DDBJ whole genome shotgun (WGS) entry which is preliminary data.</text>
</comment>
<feature type="region of interest" description="Disordered" evidence="1">
    <location>
        <begin position="110"/>
        <end position="139"/>
    </location>
</feature>
<gene>
    <name evidence="2" type="ORF">C8J55DRAFT_487522</name>
</gene>
<dbReference type="AlphaFoldDB" id="A0A9W9AQ83"/>
<feature type="compositionally biased region" description="Basic and acidic residues" evidence="1">
    <location>
        <begin position="110"/>
        <end position="128"/>
    </location>
</feature>
<evidence type="ECO:0000313" key="2">
    <source>
        <dbReference type="EMBL" id="KAJ4486528.1"/>
    </source>
</evidence>
<evidence type="ECO:0000256" key="1">
    <source>
        <dbReference type="SAM" id="MobiDB-lite"/>
    </source>
</evidence>
<reference evidence="2" key="2">
    <citation type="journal article" date="2023" name="Proc. Natl. Acad. Sci. U.S.A.">
        <title>A global phylogenomic analysis of the shiitake genus Lentinula.</title>
        <authorList>
            <person name="Sierra-Patev S."/>
            <person name="Min B."/>
            <person name="Naranjo-Ortiz M."/>
            <person name="Looney B."/>
            <person name="Konkel Z."/>
            <person name="Slot J.C."/>
            <person name="Sakamoto Y."/>
            <person name="Steenwyk J.L."/>
            <person name="Rokas A."/>
            <person name="Carro J."/>
            <person name="Camarero S."/>
            <person name="Ferreira P."/>
            <person name="Molpeceres G."/>
            <person name="Ruiz-Duenas F.J."/>
            <person name="Serrano A."/>
            <person name="Henrissat B."/>
            <person name="Drula E."/>
            <person name="Hughes K.W."/>
            <person name="Mata J.L."/>
            <person name="Ishikawa N.K."/>
            <person name="Vargas-Isla R."/>
            <person name="Ushijima S."/>
            <person name="Smith C.A."/>
            <person name="Donoghue J."/>
            <person name="Ahrendt S."/>
            <person name="Andreopoulos W."/>
            <person name="He G."/>
            <person name="LaButti K."/>
            <person name="Lipzen A."/>
            <person name="Ng V."/>
            <person name="Riley R."/>
            <person name="Sandor L."/>
            <person name="Barry K."/>
            <person name="Martinez A.T."/>
            <person name="Xiao Y."/>
            <person name="Gibbons J.G."/>
            <person name="Terashima K."/>
            <person name="Grigoriev I.V."/>
            <person name="Hibbett D."/>
        </authorList>
    </citation>
    <scope>NUCLEOTIDE SEQUENCE</scope>
    <source>
        <strain evidence="2">Sp2 HRB7682 ss15</strain>
    </source>
</reference>
<evidence type="ECO:0000313" key="3">
    <source>
        <dbReference type="Proteomes" id="UP001150238"/>
    </source>
</evidence>
<protein>
    <submittedName>
        <fullName evidence="2">Uncharacterized protein</fullName>
    </submittedName>
</protein>
<proteinExistence type="predicted"/>
<organism evidence="2 3">
    <name type="scientific">Lentinula lateritia</name>
    <dbReference type="NCBI Taxonomy" id="40482"/>
    <lineage>
        <taxon>Eukaryota</taxon>
        <taxon>Fungi</taxon>
        <taxon>Dikarya</taxon>
        <taxon>Basidiomycota</taxon>
        <taxon>Agaricomycotina</taxon>
        <taxon>Agaricomycetes</taxon>
        <taxon>Agaricomycetidae</taxon>
        <taxon>Agaricales</taxon>
        <taxon>Marasmiineae</taxon>
        <taxon>Omphalotaceae</taxon>
        <taxon>Lentinula</taxon>
    </lineage>
</organism>
<accession>A0A9W9AQ83</accession>
<dbReference type="Proteomes" id="UP001150238">
    <property type="component" value="Unassembled WGS sequence"/>
</dbReference>
<reference evidence="2" key="1">
    <citation type="submission" date="2022-08" db="EMBL/GenBank/DDBJ databases">
        <authorList>
            <consortium name="DOE Joint Genome Institute"/>
            <person name="Min B."/>
            <person name="Riley R."/>
            <person name="Sierra-Patev S."/>
            <person name="Naranjo-Ortiz M."/>
            <person name="Looney B."/>
            <person name="Konkel Z."/>
            <person name="Slot J.C."/>
            <person name="Sakamoto Y."/>
            <person name="Steenwyk J.L."/>
            <person name="Rokas A."/>
            <person name="Carro J."/>
            <person name="Camarero S."/>
            <person name="Ferreira P."/>
            <person name="Molpeceres G."/>
            <person name="Ruiz-Duenas F.J."/>
            <person name="Serrano A."/>
            <person name="Henrissat B."/>
            <person name="Drula E."/>
            <person name="Hughes K.W."/>
            <person name="Mata J.L."/>
            <person name="Ishikawa N.K."/>
            <person name="Vargas-Isla R."/>
            <person name="Ushijima S."/>
            <person name="Smith C.A."/>
            <person name="Ahrendt S."/>
            <person name="Andreopoulos W."/>
            <person name="He G."/>
            <person name="Labutti K."/>
            <person name="Lipzen A."/>
            <person name="Ng V."/>
            <person name="Sandor L."/>
            <person name="Barry K."/>
            <person name="Martinez A.T."/>
            <person name="Xiao Y."/>
            <person name="Gibbons J.G."/>
            <person name="Terashima K."/>
            <person name="Hibbett D.S."/>
            <person name="Grigoriev I.V."/>
        </authorList>
    </citation>
    <scope>NUCLEOTIDE SEQUENCE</scope>
    <source>
        <strain evidence="2">Sp2 HRB7682 ss15</strain>
    </source>
</reference>
<name>A0A9W9AQ83_9AGAR</name>
<sequence>MYTDIYNTKTLLTLSTLHSKIAKKQWDDAYVLLEALIIFQDGPGFVWPITILRALKSQGKLSPSHLPSIETILREITEWGDAISQLNKSSSYRFVTKAFGKRFFEHKTAADEDSHKQMRMENKMQERKEEDEEDDSCLDNPDIRTRILSEIVRKKDRKPWWFNTSTGEWDTRFNKDEDKEEEDFMINICERIPTSRSSIKVSCHCKWNLTKWSGRMKEPFLQITGSDDEDAQMS</sequence>
<dbReference type="EMBL" id="JANVFS010000010">
    <property type="protein sequence ID" value="KAJ4486528.1"/>
    <property type="molecule type" value="Genomic_DNA"/>
</dbReference>